<evidence type="ECO:0000256" key="1">
    <source>
        <dbReference type="SAM" id="SignalP"/>
    </source>
</evidence>
<keyword evidence="1" id="KW-0732">Signal</keyword>
<evidence type="ECO:0000313" key="3">
    <source>
        <dbReference type="Proteomes" id="UP001203338"/>
    </source>
</evidence>
<reference evidence="2 3" key="1">
    <citation type="submission" date="2022-05" db="EMBL/GenBank/DDBJ databases">
        <authorList>
            <person name="Park J.-S."/>
        </authorList>
    </citation>
    <scope>NUCLEOTIDE SEQUENCE [LARGE SCALE GENOMIC DNA]</scope>
    <source>
        <strain evidence="2 3">2012CJ34-2</strain>
    </source>
</reference>
<dbReference type="EMBL" id="JAMFLX010000032">
    <property type="protein sequence ID" value="MCL6271772.1"/>
    <property type="molecule type" value="Genomic_DNA"/>
</dbReference>
<sequence>MFCAQGRVVQLVLFLSGFLIFEANAEDPFQGQTDNICDQRRLDRQHSINRDPELELLVPLRKSSDANCFSPAENLYFASLVAAQSELGQNAGWYDTLGNQNKEKAKLACDVMGYGTTPLNLSLEECIDARYSEMMQPYNDEYRSESAIYIAKRNKRGEELVQQCVTAFYQNLPQLPRQIQFPLAYYDRKLHAYPEWYVESRLDDDEWLMDMQKTMASQVIKDALHVQCPGDMIWWLYLST</sequence>
<organism evidence="2 3">
    <name type="scientific">Parendozoicomonas callyspongiae</name>
    <dbReference type="NCBI Taxonomy" id="2942213"/>
    <lineage>
        <taxon>Bacteria</taxon>
        <taxon>Pseudomonadati</taxon>
        <taxon>Pseudomonadota</taxon>
        <taxon>Gammaproteobacteria</taxon>
        <taxon>Oceanospirillales</taxon>
        <taxon>Endozoicomonadaceae</taxon>
        <taxon>Parendozoicomonas</taxon>
    </lineage>
</organism>
<protein>
    <submittedName>
        <fullName evidence="2">Uncharacterized protein</fullName>
    </submittedName>
</protein>
<evidence type="ECO:0000313" key="2">
    <source>
        <dbReference type="EMBL" id="MCL6271772.1"/>
    </source>
</evidence>
<feature type="signal peptide" evidence="1">
    <location>
        <begin position="1"/>
        <end position="25"/>
    </location>
</feature>
<dbReference type="Proteomes" id="UP001203338">
    <property type="component" value="Unassembled WGS sequence"/>
</dbReference>
<feature type="chain" id="PRO_5046507326" evidence="1">
    <location>
        <begin position="26"/>
        <end position="240"/>
    </location>
</feature>
<keyword evidence="3" id="KW-1185">Reference proteome</keyword>
<comment type="caution">
    <text evidence="2">The sequence shown here is derived from an EMBL/GenBank/DDBJ whole genome shotgun (WGS) entry which is preliminary data.</text>
</comment>
<name>A0ABT0PK57_9GAMM</name>
<accession>A0ABT0PK57</accession>
<gene>
    <name evidence="2" type="ORF">M3P05_17775</name>
</gene>
<proteinExistence type="predicted"/>
<dbReference type="RefSeq" id="WP_249701419.1">
    <property type="nucleotide sequence ID" value="NZ_JAMFLX010000032.1"/>
</dbReference>